<protein>
    <submittedName>
        <fullName evidence="1">Chaperone modulatory protein CbpM</fullName>
    </submittedName>
</protein>
<keyword evidence="2" id="KW-1185">Reference proteome</keyword>
<dbReference type="Gene3D" id="1.10.1660.10">
    <property type="match status" value="1"/>
</dbReference>
<evidence type="ECO:0000313" key="1">
    <source>
        <dbReference type="EMBL" id="CAB3852211.1"/>
    </source>
</evidence>
<sequence length="107" mass="11695">MTMKKIVVTTATVVGKSRPLSADDLARACGEEVEWVAQLVEVGIVSSSGQEPADWRFYSTDLQRALDAHRLVRDFGAGLDAAALILDLSQEVRRLKAQLRALGLEDK</sequence>
<dbReference type="EMBL" id="CADILG010000009">
    <property type="protein sequence ID" value="CAB3852211.1"/>
    <property type="molecule type" value="Genomic_DNA"/>
</dbReference>
<organism evidence="1 2">
    <name type="scientific">Achromobacter anxifer</name>
    <dbReference type="NCBI Taxonomy" id="1287737"/>
    <lineage>
        <taxon>Bacteria</taxon>
        <taxon>Pseudomonadati</taxon>
        <taxon>Pseudomonadota</taxon>
        <taxon>Betaproteobacteria</taxon>
        <taxon>Burkholderiales</taxon>
        <taxon>Alcaligenaceae</taxon>
        <taxon>Achromobacter</taxon>
    </lineage>
</organism>
<dbReference type="Proteomes" id="UP000494117">
    <property type="component" value="Unassembled WGS sequence"/>
</dbReference>
<dbReference type="AlphaFoldDB" id="A0A6S7CKX3"/>
<reference evidence="1 2" key="1">
    <citation type="submission" date="2020-04" db="EMBL/GenBank/DDBJ databases">
        <authorList>
            <person name="De Canck E."/>
        </authorList>
    </citation>
    <scope>NUCLEOTIDE SEQUENCE [LARGE SCALE GENOMIC DNA]</scope>
    <source>
        <strain evidence="1 2">LMG 26858</strain>
    </source>
</reference>
<dbReference type="Pfam" id="PF13591">
    <property type="entry name" value="MerR_2"/>
    <property type="match status" value="1"/>
</dbReference>
<name>A0A6S7CKX3_9BURK</name>
<evidence type="ECO:0000313" key="2">
    <source>
        <dbReference type="Proteomes" id="UP000494117"/>
    </source>
</evidence>
<proteinExistence type="predicted"/>
<gene>
    <name evidence="1" type="primary">cbpM</name>
    <name evidence="1" type="ORF">LMG26858_01769</name>
</gene>
<accession>A0A6S7CKX3</accession>